<feature type="transmembrane region" description="Helical" evidence="1">
    <location>
        <begin position="227"/>
        <end position="245"/>
    </location>
</feature>
<feature type="transmembrane region" description="Helical" evidence="1">
    <location>
        <begin position="153"/>
        <end position="171"/>
    </location>
</feature>
<evidence type="ECO:0000313" key="2">
    <source>
        <dbReference type="EMBL" id="USQ97821.1"/>
    </source>
</evidence>
<reference evidence="2 3" key="1">
    <citation type="submission" date="2022-04" db="EMBL/GenBank/DDBJ databases">
        <title>Genome sequence of soybean root-associated Caulobacter segnis RL271.</title>
        <authorList>
            <person name="Longley R."/>
            <person name="Bonito G."/>
            <person name="Trigodet F."/>
            <person name="Crosson S."/>
            <person name="Fiebig A."/>
        </authorList>
    </citation>
    <scope>NUCLEOTIDE SEQUENCE [LARGE SCALE GENOMIC DNA]</scope>
    <source>
        <strain evidence="2 3">RL271</strain>
    </source>
</reference>
<dbReference type="Gene3D" id="1.10.3730.20">
    <property type="match status" value="1"/>
</dbReference>
<gene>
    <name evidence="2" type="ORF">MZV50_09900</name>
</gene>
<evidence type="ECO:0000256" key="1">
    <source>
        <dbReference type="SAM" id="Phobius"/>
    </source>
</evidence>
<dbReference type="Proteomes" id="UP001057520">
    <property type="component" value="Chromosome"/>
</dbReference>
<name>A0ABY5A0X9_9CAUL</name>
<dbReference type="InterPro" id="IPR037185">
    <property type="entry name" value="EmrE-like"/>
</dbReference>
<protein>
    <submittedName>
        <fullName evidence="2">EamA/RhaT family transporter</fullName>
    </submittedName>
</protein>
<dbReference type="EMBL" id="CP096040">
    <property type="protein sequence ID" value="USQ97821.1"/>
    <property type="molecule type" value="Genomic_DNA"/>
</dbReference>
<keyword evidence="3" id="KW-1185">Reference proteome</keyword>
<dbReference type="SUPFAM" id="SSF103481">
    <property type="entry name" value="Multidrug resistance efflux transporter EmrE"/>
    <property type="match status" value="2"/>
</dbReference>
<feature type="transmembrane region" description="Helical" evidence="1">
    <location>
        <begin position="123"/>
        <end position="141"/>
    </location>
</feature>
<proteinExistence type="predicted"/>
<keyword evidence="1" id="KW-1133">Transmembrane helix</keyword>
<feature type="transmembrane region" description="Helical" evidence="1">
    <location>
        <begin position="35"/>
        <end position="55"/>
    </location>
</feature>
<evidence type="ECO:0000313" key="3">
    <source>
        <dbReference type="Proteomes" id="UP001057520"/>
    </source>
</evidence>
<feature type="transmembrane region" description="Helical" evidence="1">
    <location>
        <begin position="94"/>
        <end position="116"/>
    </location>
</feature>
<keyword evidence="1" id="KW-0812">Transmembrane</keyword>
<feature type="transmembrane region" description="Helical" evidence="1">
    <location>
        <begin position="183"/>
        <end position="207"/>
    </location>
</feature>
<feature type="transmembrane region" description="Helical" evidence="1">
    <location>
        <begin position="273"/>
        <end position="293"/>
    </location>
</feature>
<organism evidence="2 3">
    <name type="scientific">Caulobacter segnis</name>
    <dbReference type="NCBI Taxonomy" id="88688"/>
    <lineage>
        <taxon>Bacteria</taxon>
        <taxon>Pseudomonadati</taxon>
        <taxon>Pseudomonadota</taxon>
        <taxon>Alphaproteobacteria</taxon>
        <taxon>Caulobacterales</taxon>
        <taxon>Caulobacteraceae</taxon>
        <taxon>Caulobacter</taxon>
    </lineage>
</organism>
<keyword evidence="1" id="KW-0472">Membrane</keyword>
<feature type="transmembrane region" description="Helical" evidence="1">
    <location>
        <begin position="67"/>
        <end position="88"/>
    </location>
</feature>
<sequence length="294" mass="30144">MIWIPITIAASFAQVLRNAAQRSVMGDTGPWGATLVRFLFGLPFTVVFVTAALLLTHGEQPRFGLAFLAPALLGGASQIAATAALLVAMRRAGFAVATAVQQSSIPLAAILGLIAYGETLSRIGWAGVALTSVALLVVTWPRVGATGEKPVSGGLFALASGLAFGFCLNAFRQAGHALEPRHPIFAAVVTLLIVQAAQTLALTLYLALKDRRALVAVAKAWRPSLGAGFWGAAASAGWFVALALAPAGQVRAVGVIEAPIAALAGRRLFAERLTVVQMVFGAVAAVGVAMAALG</sequence>
<accession>A0ABY5A0X9</accession>